<dbReference type="PROSITE" id="PS00611">
    <property type="entry name" value="HISOL_DEHYDROGENASE"/>
    <property type="match status" value="1"/>
</dbReference>
<proteinExistence type="inferred from homology"/>
<dbReference type="InterPro" id="IPR012131">
    <property type="entry name" value="Hstdl_DH"/>
</dbReference>
<gene>
    <name evidence="4" type="primary">hpsN</name>
    <name evidence="9" type="ORF">SAMN02745148_00452</name>
</gene>
<evidence type="ECO:0000256" key="2">
    <source>
        <dbReference type="ARBA" id="ARBA00022833"/>
    </source>
</evidence>
<feature type="binding site" evidence="4 6">
    <location>
        <position position="204"/>
    </location>
    <ligand>
        <name>NAD(+)</name>
        <dbReference type="ChEBI" id="CHEBI:57540"/>
    </ligand>
</feature>
<evidence type="ECO:0000256" key="3">
    <source>
        <dbReference type="ARBA" id="ARBA00023002"/>
    </source>
</evidence>
<protein>
    <recommendedName>
        <fullName evidence="4">Sulfopropanediol 3-dehydrogenase</fullName>
        <ecNumber evidence="4">1.1.1.308</ecNumber>
    </recommendedName>
    <alternativeName>
        <fullName evidence="4">2,3-dihydroxypropane-1-sulfonate 3-dehydrogenase (sulfolactate forming)</fullName>
        <shortName evidence="4">DHPS 3-dehydrogenase (sulfolactate forming)</shortName>
    </alternativeName>
</protein>
<keyword evidence="10" id="KW-1185">Reference proteome</keyword>
<keyword evidence="3 4" id="KW-0560">Oxidoreductase</keyword>
<dbReference type="Pfam" id="PF00815">
    <property type="entry name" value="Histidinol_dh"/>
    <property type="match status" value="1"/>
</dbReference>
<dbReference type="RefSeq" id="WP_072819279.1">
    <property type="nucleotide sequence ID" value="NZ_FQUJ01000002.1"/>
</dbReference>
<dbReference type="InterPro" id="IPR016161">
    <property type="entry name" value="Ald_DH/histidinol_DH"/>
</dbReference>
<dbReference type="Proteomes" id="UP000184346">
    <property type="component" value="Unassembled WGS sequence"/>
</dbReference>
<feature type="binding site" evidence="4 8">
    <location>
        <position position="412"/>
    </location>
    <ligand>
        <name>Zn(2+)</name>
        <dbReference type="ChEBI" id="CHEBI:29105"/>
    </ligand>
</feature>
<feature type="active site" description="Proton acceptor" evidence="4 5">
    <location>
        <position position="320"/>
    </location>
</feature>
<dbReference type="PANTHER" id="PTHR21256">
    <property type="entry name" value="HISTIDINOL DEHYDROGENASE HDH"/>
    <property type="match status" value="1"/>
</dbReference>
<dbReference type="HAMAP" id="MF_02228">
    <property type="entry name" value="Sulfopropanediol_dehydrog"/>
    <property type="match status" value="1"/>
</dbReference>
<dbReference type="PANTHER" id="PTHR21256:SF14">
    <property type="entry name" value="HISTIDINOL DEHYDROGENASE"/>
    <property type="match status" value="1"/>
</dbReference>
<keyword evidence="1 4" id="KW-0479">Metal-binding</keyword>
<feature type="binding site" evidence="4 6">
    <location>
        <position position="181"/>
    </location>
    <ligand>
        <name>NAD(+)</name>
        <dbReference type="ChEBI" id="CHEBI:57540"/>
    </ligand>
</feature>
<name>A0A1M4THF2_9GAMM</name>
<dbReference type="OrthoDB" id="9805269at2"/>
<reference evidence="9 10" key="1">
    <citation type="submission" date="2016-11" db="EMBL/GenBank/DDBJ databases">
        <authorList>
            <person name="Jaros S."/>
            <person name="Januszkiewicz K."/>
            <person name="Wedrychowicz H."/>
        </authorList>
    </citation>
    <scope>NUCLEOTIDE SEQUENCE [LARGE SCALE GENOMIC DNA]</scope>
    <source>
        <strain evidence="9 10">DSM 19980</strain>
    </source>
</reference>
<accession>A0A1M4THF2</accession>
<feature type="binding site" evidence="7">
    <location>
        <position position="227"/>
    </location>
    <ligand>
        <name>substrate</name>
    </ligand>
</feature>
<feature type="binding site" evidence="4 8">
    <location>
        <position position="353"/>
    </location>
    <ligand>
        <name>Zn(2+)</name>
        <dbReference type="ChEBI" id="CHEBI:29105"/>
    </ligand>
</feature>
<feature type="binding site" evidence="4 8">
    <location>
        <position position="249"/>
    </location>
    <ligand>
        <name>Zn(2+)</name>
        <dbReference type="ChEBI" id="CHEBI:29105"/>
    </ligand>
</feature>
<dbReference type="GO" id="GO:0004399">
    <property type="term" value="F:histidinol dehydrogenase activity"/>
    <property type="evidence" value="ECO:0007669"/>
    <property type="project" value="InterPro"/>
</dbReference>
<evidence type="ECO:0000313" key="9">
    <source>
        <dbReference type="EMBL" id="SHE43932.1"/>
    </source>
</evidence>
<feature type="binding site" evidence="7">
    <location>
        <position position="407"/>
    </location>
    <ligand>
        <name>substrate</name>
    </ligand>
</feature>
<dbReference type="NCBIfam" id="TIGR00069">
    <property type="entry name" value="hisD"/>
    <property type="match status" value="1"/>
</dbReference>
<dbReference type="FunFam" id="3.40.50.1980:FF:000001">
    <property type="entry name" value="Histidinol dehydrogenase"/>
    <property type="match status" value="1"/>
</dbReference>
<feature type="binding site" evidence="7">
    <location>
        <position position="252"/>
    </location>
    <ligand>
        <name>substrate</name>
    </ligand>
</feature>
<dbReference type="PRINTS" id="PR00083">
    <property type="entry name" value="HOLDHDRGNASE"/>
</dbReference>
<dbReference type="EMBL" id="FQUJ01000002">
    <property type="protein sequence ID" value="SHE43932.1"/>
    <property type="molecule type" value="Genomic_DNA"/>
</dbReference>
<feature type="active site" description="Proton acceptor" evidence="4 5">
    <location>
        <position position="319"/>
    </location>
</feature>
<feature type="binding site" evidence="7">
    <location>
        <position position="249"/>
    </location>
    <ligand>
        <name>substrate</name>
    </ligand>
</feature>
<keyword evidence="2 4" id="KW-0862">Zinc</keyword>
<feature type="binding site" evidence="4 6">
    <location>
        <position position="119"/>
    </location>
    <ligand>
        <name>NAD(+)</name>
        <dbReference type="ChEBI" id="CHEBI:57540"/>
    </ligand>
</feature>
<evidence type="ECO:0000313" key="10">
    <source>
        <dbReference type="Proteomes" id="UP000184346"/>
    </source>
</evidence>
<keyword evidence="4 6" id="KW-0520">NAD</keyword>
<dbReference type="InterPro" id="IPR022695">
    <property type="entry name" value="Histidinol_DH_monofunct"/>
</dbReference>
<dbReference type="Gene3D" id="3.40.50.1980">
    <property type="entry name" value="Nitrogenase molybdenum iron protein domain"/>
    <property type="match status" value="2"/>
</dbReference>
<dbReference type="PIRSF" id="PIRSF000099">
    <property type="entry name" value="Histidinol_dh"/>
    <property type="match status" value="1"/>
</dbReference>
<sequence>MTIQYYKKAEKNASTGYGETQETVARMLAEIEAEGEAKAKEYCRTLDGWEGDVVVSREQIKAASARVPEQLKRDIEFAYERVSRFAAAQRDSIGEFEVELSPGLFAGQKLIPMETAGCYVPGGRYAHIASAIMSVATAKVAGVENVVACSVPRDENGIHPAILYAMDLAGADIILQMGGVQGIASMAFGLFTGKPADILVGPGNRFVAEAKRQLFGRCGIDMFAGPTEIGIIADESADPDIVAADLVGQAEHGPDSPAWLFTTSRELADAVTERMPGLIEALPETQRKAADAAWRDYGEIILCDSREEVVEVSDRYASEHLEIQAQDHDWWMANLNSYGSLFVGEEATVAFGDKCSGTNHILPTKGAARYTGGLCAEKFLKIVTYQRQSREATRDVAAVTARLSRCEGMEGHARTGDVRLAKYYPDETFELVIAEEV</sequence>
<dbReference type="CDD" id="cd06572">
    <property type="entry name" value="Histidinol_dh"/>
    <property type="match status" value="1"/>
</dbReference>
<comment type="function">
    <text evidence="4">Catalyzes the NAD-dependent oxidation of (R)-2,3-dihydroxypropane-1-sulfonate to (R)-3-sulfolactate.</text>
</comment>
<dbReference type="InterPro" id="IPR043678">
    <property type="entry name" value="Sulfopropanediol_dehydrog_HpsN"/>
</dbReference>
<evidence type="ECO:0000256" key="1">
    <source>
        <dbReference type="ARBA" id="ARBA00022723"/>
    </source>
</evidence>
<evidence type="ECO:0000256" key="4">
    <source>
        <dbReference type="HAMAP-Rule" id="MF_02228"/>
    </source>
</evidence>
<feature type="binding site" evidence="4 8">
    <location>
        <position position="252"/>
    </location>
    <ligand>
        <name>Zn(2+)</name>
        <dbReference type="ChEBI" id="CHEBI:29105"/>
    </ligand>
</feature>
<evidence type="ECO:0000256" key="5">
    <source>
        <dbReference type="PIRSR" id="PIRSR000099-1"/>
    </source>
</evidence>
<dbReference type="Gene3D" id="1.20.5.1300">
    <property type="match status" value="1"/>
</dbReference>
<dbReference type="SUPFAM" id="SSF53720">
    <property type="entry name" value="ALDH-like"/>
    <property type="match status" value="1"/>
</dbReference>
<dbReference type="EC" id="1.1.1.308" evidence="4"/>
<dbReference type="InterPro" id="IPR001692">
    <property type="entry name" value="Histidinol_DH_CS"/>
</dbReference>
<dbReference type="AlphaFoldDB" id="A0A1M4THF2"/>
<dbReference type="GO" id="GO:0005829">
    <property type="term" value="C:cytosol"/>
    <property type="evidence" value="ECO:0007669"/>
    <property type="project" value="TreeGrafter"/>
</dbReference>
<comment type="similarity">
    <text evidence="4">Belongs to the histidinol dehydrogenase family. HpsN subfamily.</text>
</comment>
<comment type="catalytic activity">
    <reaction evidence="4">
        <text>(2R)-3-sulfopropanediol + 2 NAD(+) + H2O = (2R)-3-sulfolactate + 2 NADH + 3 H(+)</text>
        <dbReference type="Rhea" id="RHEA:28074"/>
        <dbReference type="ChEBI" id="CHEBI:15377"/>
        <dbReference type="ChEBI" id="CHEBI:15378"/>
        <dbReference type="ChEBI" id="CHEBI:57540"/>
        <dbReference type="ChEBI" id="CHEBI:57945"/>
        <dbReference type="ChEBI" id="CHEBI:58738"/>
        <dbReference type="ChEBI" id="CHEBI:60997"/>
        <dbReference type="EC" id="1.1.1.308"/>
    </reaction>
</comment>
<comment type="cofactor">
    <cofactor evidence="4 8">
        <name>Zn(2+)</name>
        <dbReference type="ChEBI" id="CHEBI:29105"/>
    </cofactor>
    <text evidence="4 8">Binds 1 zinc ion per subunit.</text>
</comment>
<dbReference type="STRING" id="1121942.SAMN02745148_00452"/>
<organism evidence="9 10">
    <name type="scientific">Modicisalibacter ilicicola DSM 19980</name>
    <dbReference type="NCBI Taxonomy" id="1121942"/>
    <lineage>
        <taxon>Bacteria</taxon>
        <taxon>Pseudomonadati</taxon>
        <taxon>Pseudomonadota</taxon>
        <taxon>Gammaproteobacteria</taxon>
        <taxon>Oceanospirillales</taxon>
        <taxon>Halomonadaceae</taxon>
        <taxon>Modicisalibacter</taxon>
    </lineage>
</organism>
<dbReference type="GO" id="GO:0051287">
    <property type="term" value="F:NAD binding"/>
    <property type="evidence" value="ECO:0007669"/>
    <property type="project" value="InterPro"/>
</dbReference>
<dbReference type="GO" id="GO:0008270">
    <property type="term" value="F:zinc ion binding"/>
    <property type="evidence" value="ECO:0007669"/>
    <property type="project" value="UniProtKB-UniRule"/>
</dbReference>
<evidence type="ECO:0000256" key="7">
    <source>
        <dbReference type="PIRSR" id="PIRSR000099-3"/>
    </source>
</evidence>
<feature type="binding site" evidence="7">
    <location>
        <position position="412"/>
    </location>
    <ligand>
        <name>substrate</name>
    </ligand>
</feature>
<feature type="binding site" evidence="7">
    <location>
        <position position="353"/>
    </location>
    <ligand>
        <name>substrate</name>
    </ligand>
</feature>
<feature type="binding site" evidence="7">
    <location>
        <position position="320"/>
    </location>
    <ligand>
        <name>substrate</name>
    </ligand>
</feature>
<dbReference type="GO" id="GO:0000105">
    <property type="term" value="P:L-histidine biosynthetic process"/>
    <property type="evidence" value="ECO:0007669"/>
    <property type="project" value="InterPro"/>
</dbReference>
<evidence type="ECO:0000256" key="6">
    <source>
        <dbReference type="PIRSR" id="PIRSR000099-2"/>
    </source>
</evidence>
<evidence type="ECO:0000256" key="8">
    <source>
        <dbReference type="PIRSR" id="PIRSR000099-4"/>
    </source>
</evidence>